<evidence type="ECO:0000313" key="3">
    <source>
        <dbReference type="Proteomes" id="UP000192578"/>
    </source>
</evidence>
<keyword evidence="3" id="KW-1185">Reference proteome</keyword>
<name>A0A1W0XEY4_HYPEX</name>
<comment type="caution">
    <text evidence="2">The sequence shown here is derived from an EMBL/GenBank/DDBJ whole genome shotgun (WGS) entry which is preliminary data.</text>
</comment>
<organism evidence="2 3">
    <name type="scientific">Hypsibius exemplaris</name>
    <name type="common">Freshwater tardigrade</name>
    <dbReference type="NCBI Taxonomy" id="2072580"/>
    <lineage>
        <taxon>Eukaryota</taxon>
        <taxon>Metazoa</taxon>
        <taxon>Ecdysozoa</taxon>
        <taxon>Tardigrada</taxon>
        <taxon>Eutardigrada</taxon>
        <taxon>Parachela</taxon>
        <taxon>Hypsibioidea</taxon>
        <taxon>Hypsibiidae</taxon>
        <taxon>Hypsibius</taxon>
    </lineage>
</organism>
<dbReference type="EMBL" id="MTYJ01000001">
    <property type="protein sequence ID" value="OQV26034.1"/>
    <property type="molecule type" value="Genomic_DNA"/>
</dbReference>
<accession>A0A1W0XEY4</accession>
<feature type="compositionally biased region" description="Polar residues" evidence="1">
    <location>
        <begin position="23"/>
        <end position="34"/>
    </location>
</feature>
<reference evidence="3" key="1">
    <citation type="submission" date="2017-01" db="EMBL/GenBank/DDBJ databases">
        <title>Comparative genomics of anhydrobiosis in the tardigrade Hypsibius dujardini.</title>
        <authorList>
            <person name="Yoshida Y."/>
            <person name="Koutsovoulos G."/>
            <person name="Laetsch D."/>
            <person name="Stevens L."/>
            <person name="Kumar S."/>
            <person name="Horikawa D."/>
            <person name="Ishino K."/>
            <person name="Komine S."/>
            <person name="Tomita M."/>
            <person name="Blaxter M."/>
            <person name="Arakawa K."/>
        </authorList>
    </citation>
    <scope>NUCLEOTIDE SEQUENCE [LARGE SCALE GENOMIC DNA]</scope>
    <source>
        <strain evidence="3">Z151</strain>
    </source>
</reference>
<feature type="region of interest" description="Disordered" evidence="1">
    <location>
        <begin position="1"/>
        <end position="34"/>
    </location>
</feature>
<dbReference type="Proteomes" id="UP000192578">
    <property type="component" value="Unassembled WGS sequence"/>
</dbReference>
<proteinExistence type="predicted"/>
<dbReference type="AlphaFoldDB" id="A0A1W0XEY4"/>
<evidence type="ECO:0000256" key="1">
    <source>
        <dbReference type="SAM" id="MobiDB-lite"/>
    </source>
</evidence>
<protein>
    <submittedName>
        <fullName evidence="2">Uncharacterized protein</fullName>
    </submittedName>
</protein>
<gene>
    <name evidence="2" type="ORF">BV898_00164</name>
</gene>
<feature type="compositionally biased region" description="Basic and acidic residues" evidence="1">
    <location>
        <begin position="1"/>
        <end position="10"/>
    </location>
</feature>
<evidence type="ECO:0000313" key="2">
    <source>
        <dbReference type="EMBL" id="OQV26034.1"/>
    </source>
</evidence>
<sequence>MTRPAAEEALGKMSLPPELRTLLPSNENEAGNTVSSIWEQSNRPVVPLNAFLDPQQQPSCARNKYRSHSGFCNNICFPNRGKESSFHSTVAARLFGSENVRTKVELAE</sequence>